<protein>
    <submittedName>
        <fullName evidence="1">Uncharacterized protein</fullName>
    </submittedName>
</protein>
<dbReference type="AlphaFoldDB" id="A0AAX0WNN9"/>
<evidence type="ECO:0000313" key="2">
    <source>
        <dbReference type="Proteomes" id="UP000236075"/>
    </source>
</evidence>
<dbReference type="EMBL" id="PJLB01000004">
    <property type="protein sequence ID" value="PND05252.1"/>
    <property type="molecule type" value="Genomic_DNA"/>
</dbReference>
<evidence type="ECO:0000313" key="1">
    <source>
        <dbReference type="EMBL" id="PND05252.1"/>
    </source>
</evidence>
<dbReference type="Proteomes" id="UP000236075">
    <property type="component" value="Unassembled WGS sequence"/>
</dbReference>
<comment type="caution">
    <text evidence="1">The sequence shown here is derived from an EMBL/GenBank/DDBJ whole genome shotgun (WGS) entry which is preliminary data.</text>
</comment>
<name>A0AAX0WNN9_9BACT</name>
<gene>
    <name evidence="1" type="ORF">CXT95_02245</name>
</gene>
<reference evidence="1 2" key="1">
    <citation type="journal article" date="2017" name="BMC Genomics">
        <title>Genome sequencing of 39 Akkermansia muciniphila isolates reveals its population structure, genomic and functional diverisity, and global distribution in mammalian gut microbiotas.</title>
        <authorList>
            <person name="Guo X."/>
            <person name="Li S."/>
            <person name="Zhang J."/>
            <person name="Wu F."/>
            <person name="Li X."/>
            <person name="Wu D."/>
            <person name="Zhang M."/>
            <person name="Ou Z."/>
            <person name="Jie Z."/>
            <person name="Yan Q."/>
            <person name="Li P."/>
            <person name="Yi J."/>
            <person name="Peng Y."/>
        </authorList>
    </citation>
    <scope>NUCLEOTIDE SEQUENCE [LARGE SCALE GENOMIC DNA]</scope>
    <source>
        <strain evidence="1 2">GP28</strain>
    </source>
</reference>
<organism evidence="1 2">
    <name type="scientific">Akkermansia muciniphila</name>
    <dbReference type="NCBI Taxonomy" id="239935"/>
    <lineage>
        <taxon>Bacteria</taxon>
        <taxon>Pseudomonadati</taxon>
        <taxon>Verrucomicrobiota</taxon>
        <taxon>Verrucomicrobiia</taxon>
        <taxon>Verrucomicrobiales</taxon>
        <taxon>Akkermansiaceae</taxon>
        <taxon>Akkermansia</taxon>
    </lineage>
</organism>
<accession>A0AAX0WNN9</accession>
<proteinExistence type="predicted"/>
<sequence length="102" mass="10992">MLGADSPCPCKPPSLPPSVVHADNSSHLPVKRPRLGGPVSGFLYVPALTAGAPSFIRPPCRFREKQEPDRIYLAAGICGNMPPPRLKQLKFSLLITACSWLS</sequence>